<dbReference type="GO" id="GO:0005737">
    <property type="term" value="C:cytoplasm"/>
    <property type="evidence" value="ECO:0007669"/>
    <property type="project" value="TreeGrafter"/>
</dbReference>
<dbReference type="EMBL" id="CAJNOV010009518">
    <property type="protein sequence ID" value="CAF1369013.1"/>
    <property type="molecule type" value="Genomic_DNA"/>
</dbReference>
<feature type="region of interest" description="Disordered" evidence="1">
    <location>
        <begin position="87"/>
        <end position="119"/>
    </location>
</feature>
<dbReference type="PANTHER" id="PTHR46333:SF2">
    <property type="entry name" value="CYTOKINESIS PROTEIN 3"/>
    <property type="match status" value="1"/>
</dbReference>
<name>A0A816SYV5_9BILA</name>
<feature type="region of interest" description="Disordered" evidence="1">
    <location>
        <begin position="25"/>
        <end position="56"/>
    </location>
</feature>
<dbReference type="InterPro" id="IPR056564">
    <property type="entry name" value="Ig-like_KY"/>
</dbReference>
<dbReference type="EMBL" id="CAJNRG010003355">
    <property type="protein sequence ID" value="CAF2056484.1"/>
    <property type="molecule type" value="Genomic_DNA"/>
</dbReference>
<dbReference type="Pfam" id="PF01841">
    <property type="entry name" value="Transglut_core"/>
    <property type="match status" value="1"/>
</dbReference>
<evidence type="ECO:0000313" key="11">
    <source>
        <dbReference type="Proteomes" id="UP000663856"/>
    </source>
</evidence>
<dbReference type="EMBL" id="CAJOBG010000389">
    <property type="protein sequence ID" value="CAF3807533.1"/>
    <property type="molecule type" value="Genomic_DNA"/>
</dbReference>
<dbReference type="Proteomes" id="UP000663855">
    <property type="component" value="Unassembled WGS sequence"/>
</dbReference>
<organism evidence="7 11">
    <name type="scientific">Rotaria magnacalcarata</name>
    <dbReference type="NCBI Taxonomy" id="392030"/>
    <lineage>
        <taxon>Eukaryota</taxon>
        <taxon>Metazoa</taxon>
        <taxon>Spiralia</taxon>
        <taxon>Gnathifera</taxon>
        <taxon>Rotifera</taxon>
        <taxon>Eurotatoria</taxon>
        <taxon>Bdelloidea</taxon>
        <taxon>Philodinida</taxon>
        <taxon>Philodinidae</taxon>
        <taxon>Rotaria</taxon>
    </lineage>
</organism>
<evidence type="ECO:0000313" key="9">
    <source>
        <dbReference type="EMBL" id="CAF3807533.1"/>
    </source>
</evidence>
<gene>
    <name evidence="8" type="ORF">BYL167_LOCUS2597</name>
    <name evidence="4" type="ORF">CJN711_LOCUS20343</name>
    <name evidence="5" type="ORF">KQP761_LOCUS30793</name>
    <name evidence="9" type="ORF">OVN521_LOCUS4246</name>
    <name evidence="10" type="ORF">UXM345_LOCUS11223</name>
    <name evidence="7" type="ORF">WKI299_LOCUS18821</name>
    <name evidence="6" type="ORF">XDN619_LOCUS9775</name>
</gene>
<dbReference type="Gene3D" id="3.10.620.30">
    <property type="match status" value="1"/>
</dbReference>
<evidence type="ECO:0000313" key="5">
    <source>
        <dbReference type="EMBL" id="CAF1655156.1"/>
    </source>
</evidence>
<evidence type="ECO:0000313" key="6">
    <source>
        <dbReference type="EMBL" id="CAF2056484.1"/>
    </source>
</evidence>
<feature type="compositionally biased region" description="Basic residues" evidence="1">
    <location>
        <begin position="47"/>
        <end position="56"/>
    </location>
</feature>
<evidence type="ECO:0008006" key="13">
    <source>
        <dbReference type="Google" id="ProtNLM"/>
    </source>
</evidence>
<dbReference type="Proteomes" id="UP000663842">
    <property type="component" value="Unassembled WGS sequence"/>
</dbReference>
<dbReference type="SUPFAM" id="SSF54001">
    <property type="entry name" value="Cysteine proteinases"/>
    <property type="match status" value="1"/>
</dbReference>
<dbReference type="EMBL" id="CAJOBH010000461">
    <property type="protein sequence ID" value="CAF3793757.1"/>
    <property type="molecule type" value="Genomic_DNA"/>
</dbReference>
<keyword evidence="12" id="KW-1185">Reference proteome</keyword>
<dbReference type="Proteomes" id="UP000663887">
    <property type="component" value="Unassembled WGS sequence"/>
</dbReference>
<feature type="domain" description="KY-like immunoglobulin-like" evidence="3">
    <location>
        <begin position="343"/>
        <end position="452"/>
    </location>
</feature>
<evidence type="ECO:0000313" key="10">
    <source>
        <dbReference type="EMBL" id="CAF3913739.1"/>
    </source>
</evidence>
<dbReference type="InterPro" id="IPR052557">
    <property type="entry name" value="CAP/Cytokinesis_protein"/>
</dbReference>
<dbReference type="InterPro" id="IPR002931">
    <property type="entry name" value="Transglutaminase-like"/>
</dbReference>
<dbReference type="Proteomes" id="UP000663866">
    <property type="component" value="Unassembled WGS sequence"/>
</dbReference>
<dbReference type="PANTHER" id="PTHR46333">
    <property type="entry name" value="CYTOKINESIS PROTEIN 3"/>
    <property type="match status" value="1"/>
</dbReference>
<dbReference type="OrthoDB" id="6129702at2759"/>
<dbReference type="Pfam" id="PF23265">
    <property type="entry name" value="Ig-like_KY"/>
    <property type="match status" value="1"/>
</dbReference>
<comment type="caution">
    <text evidence="7">The sequence shown here is derived from an EMBL/GenBank/DDBJ whole genome shotgun (WGS) entry which is preliminary data.</text>
</comment>
<feature type="domain" description="Transglutaminase-like" evidence="2">
    <location>
        <begin position="193"/>
        <end position="293"/>
    </location>
</feature>
<dbReference type="Proteomes" id="UP000663834">
    <property type="component" value="Unassembled WGS sequence"/>
</dbReference>
<feature type="compositionally biased region" description="Low complexity" evidence="1">
    <location>
        <begin position="35"/>
        <end position="44"/>
    </location>
</feature>
<dbReference type="AlphaFoldDB" id="A0A816SYV5"/>
<protein>
    <recommendedName>
        <fullName evidence="13">Kyphoscoliosis peptidase</fullName>
    </recommendedName>
</protein>
<reference evidence="7" key="1">
    <citation type="submission" date="2021-02" db="EMBL/GenBank/DDBJ databases">
        <authorList>
            <person name="Nowell W R."/>
        </authorList>
    </citation>
    <scope>NUCLEOTIDE SEQUENCE</scope>
</reference>
<evidence type="ECO:0000259" key="3">
    <source>
        <dbReference type="Pfam" id="PF23265"/>
    </source>
</evidence>
<evidence type="ECO:0000313" key="7">
    <source>
        <dbReference type="EMBL" id="CAF2094132.1"/>
    </source>
</evidence>
<dbReference type="EMBL" id="CAJNRF010007704">
    <property type="protein sequence ID" value="CAF2094132.1"/>
    <property type="molecule type" value="Genomic_DNA"/>
</dbReference>
<dbReference type="InterPro" id="IPR038765">
    <property type="entry name" value="Papain-like_cys_pep_sf"/>
</dbReference>
<accession>A0A816SYV5</accession>
<dbReference type="EMBL" id="CAJOBF010001106">
    <property type="protein sequence ID" value="CAF3913739.1"/>
    <property type="molecule type" value="Genomic_DNA"/>
</dbReference>
<sequence length="559" mass="65588">MVISSTLTTQLENIHAPVPLSRTRPRSVPVYATGSPTLSTPSPTRLDHHHRRHKQKISIDDKPPFINYASSYINPYLPLKPVQVYHQSRRHVRSRSGSSMRKSKKQRSPDDLLETNEDNEIHERIMSTQLARNHRPIEIRPLDASAFDKRFCQKRQMIIDNPFYREKVDSWKVSSVNNLITLIKELTLDKNIVDRIWIIYYWISQNIQYDIDADFSSRHRHQKAEDVFRSGKSTSEGYASLFKTLCDDLNIHCEKIRGYAKDYFFKIDKPAFSQFNHTWNAVQLNNHHWYLIDTAWGAGFIDNQHKYKKDLKPHYFLTQPEHMIYNHLPEDVRWQLLSKPITMEDYLQLPHIHSYYFIYGLHIISPRFSSIVTYNANQSFAEVLIQAPDDIQLTCSIKDDTRSTSLTQYDSTRQVWQCLFSPYKSGFHTLIIFAKQLSQINLFKNVIELGVTVHSRDFIKGKTLPMTFGKFSEYKCQIFSPLDGVLKRGTKVTIRCHIPHASSARISLDGVWLDEVTLYNEAFKQQINVPEREVIIYAKFMNKKMNKHYHGLIRYTVEK</sequence>
<evidence type="ECO:0000256" key="1">
    <source>
        <dbReference type="SAM" id="MobiDB-lite"/>
    </source>
</evidence>
<evidence type="ECO:0000313" key="8">
    <source>
        <dbReference type="EMBL" id="CAF3793757.1"/>
    </source>
</evidence>
<dbReference type="Proteomes" id="UP000663856">
    <property type="component" value="Unassembled WGS sequence"/>
</dbReference>
<proteinExistence type="predicted"/>
<dbReference type="EMBL" id="CAJNOW010017171">
    <property type="protein sequence ID" value="CAF1655156.1"/>
    <property type="molecule type" value="Genomic_DNA"/>
</dbReference>
<evidence type="ECO:0000313" key="4">
    <source>
        <dbReference type="EMBL" id="CAF1369013.1"/>
    </source>
</evidence>
<evidence type="ECO:0000259" key="2">
    <source>
        <dbReference type="Pfam" id="PF01841"/>
    </source>
</evidence>
<evidence type="ECO:0000313" key="12">
    <source>
        <dbReference type="Proteomes" id="UP000663866"/>
    </source>
</evidence>
<dbReference type="Proteomes" id="UP000681967">
    <property type="component" value="Unassembled WGS sequence"/>
</dbReference>